<dbReference type="InterPro" id="IPR002889">
    <property type="entry name" value="WSC_carb-bd"/>
</dbReference>
<proteinExistence type="predicted"/>
<comment type="subcellular location">
    <subcellularLocation>
        <location evidence="1">Membrane</location>
        <topology evidence="1">Single-pass membrane protein</topology>
    </subcellularLocation>
</comment>
<dbReference type="Pfam" id="PF01822">
    <property type="entry name" value="WSC"/>
    <property type="match status" value="1"/>
</dbReference>
<keyword evidence="12" id="KW-1185">Reference proteome</keyword>
<feature type="transmembrane region" description="Helical" evidence="8">
    <location>
        <begin position="200"/>
        <end position="221"/>
    </location>
</feature>
<feature type="region of interest" description="Disordered" evidence="7">
    <location>
        <begin position="227"/>
        <end position="285"/>
    </location>
</feature>
<feature type="chain" id="PRO_5042165838" description="WSC domain-containing protein" evidence="9">
    <location>
        <begin position="19"/>
        <end position="285"/>
    </location>
</feature>
<sequence length="285" mass="29963">MRSTLLVSSLLFAGRSIAKPFGFLAPRATLTLRGCYSSSEGLTNETSYEFQSSGWCQDRCVEYNAAVFALTGGSDCLCGEELPPASDKVDSSKCNTECDGWPSDMCGGSGYYSVYTTGLEANVGTYGSETASSSSSTSTATGSASNNSTASHTDNTGSTVSTNSVGETVTMTAVSQVQNAANTQQSEAEKAKKDHNTASIAAGVVVGVVGLAALAGAIFFFHRSRKQKSSGFGGGARGYGRNSQMPMTDSRFDGQYMAQRRQSNGSIDDDHDFSRRILQVTNPDR</sequence>
<organism evidence="11 12">
    <name type="scientific">Penicillium malachiteum</name>
    <dbReference type="NCBI Taxonomy" id="1324776"/>
    <lineage>
        <taxon>Eukaryota</taxon>
        <taxon>Fungi</taxon>
        <taxon>Dikarya</taxon>
        <taxon>Ascomycota</taxon>
        <taxon>Pezizomycotina</taxon>
        <taxon>Eurotiomycetes</taxon>
        <taxon>Eurotiomycetidae</taxon>
        <taxon>Eurotiales</taxon>
        <taxon>Aspergillaceae</taxon>
        <taxon>Penicillium</taxon>
    </lineage>
</organism>
<keyword evidence="6" id="KW-0325">Glycoprotein</keyword>
<evidence type="ECO:0000256" key="6">
    <source>
        <dbReference type="ARBA" id="ARBA00023180"/>
    </source>
</evidence>
<feature type="signal peptide" evidence="9">
    <location>
        <begin position="1"/>
        <end position="18"/>
    </location>
</feature>
<evidence type="ECO:0000256" key="9">
    <source>
        <dbReference type="SAM" id="SignalP"/>
    </source>
</evidence>
<evidence type="ECO:0000313" key="12">
    <source>
        <dbReference type="Proteomes" id="UP001215712"/>
    </source>
</evidence>
<dbReference type="PROSITE" id="PS51212">
    <property type="entry name" value="WSC"/>
    <property type="match status" value="1"/>
</dbReference>
<evidence type="ECO:0000256" key="3">
    <source>
        <dbReference type="ARBA" id="ARBA00022729"/>
    </source>
</evidence>
<evidence type="ECO:0000256" key="1">
    <source>
        <dbReference type="ARBA" id="ARBA00004167"/>
    </source>
</evidence>
<dbReference type="Proteomes" id="UP001215712">
    <property type="component" value="Unassembled WGS sequence"/>
</dbReference>
<keyword evidence="3 9" id="KW-0732">Signal</keyword>
<name>A0AAD6HQU3_9EURO</name>
<dbReference type="PANTHER" id="PTHR24269:SF16">
    <property type="entry name" value="PROTEIN SLG1"/>
    <property type="match status" value="1"/>
</dbReference>
<dbReference type="EMBL" id="JAQJAN010000004">
    <property type="protein sequence ID" value="KAJ5732601.1"/>
    <property type="molecule type" value="Genomic_DNA"/>
</dbReference>
<evidence type="ECO:0000256" key="5">
    <source>
        <dbReference type="ARBA" id="ARBA00023136"/>
    </source>
</evidence>
<feature type="domain" description="WSC" evidence="10">
    <location>
        <begin position="29"/>
        <end position="118"/>
    </location>
</feature>
<accession>A0AAD6HQU3</accession>
<keyword evidence="4 8" id="KW-1133">Transmembrane helix</keyword>
<gene>
    <name evidence="11" type="ORF">N7493_004082</name>
</gene>
<feature type="region of interest" description="Disordered" evidence="7">
    <location>
        <begin position="126"/>
        <end position="163"/>
    </location>
</feature>
<evidence type="ECO:0000256" key="2">
    <source>
        <dbReference type="ARBA" id="ARBA00022692"/>
    </source>
</evidence>
<dbReference type="InterPro" id="IPR051836">
    <property type="entry name" value="Kremen_rcpt"/>
</dbReference>
<dbReference type="AlphaFoldDB" id="A0AAD6HQU3"/>
<evidence type="ECO:0000256" key="7">
    <source>
        <dbReference type="SAM" id="MobiDB-lite"/>
    </source>
</evidence>
<evidence type="ECO:0000256" key="8">
    <source>
        <dbReference type="SAM" id="Phobius"/>
    </source>
</evidence>
<feature type="compositionally biased region" description="Low complexity" evidence="7">
    <location>
        <begin position="126"/>
        <end position="156"/>
    </location>
</feature>
<reference evidence="11" key="1">
    <citation type="journal article" date="2023" name="IMA Fungus">
        <title>Comparative genomic study of the Penicillium genus elucidates a diverse pangenome and 15 lateral gene transfer events.</title>
        <authorList>
            <person name="Petersen C."/>
            <person name="Sorensen T."/>
            <person name="Nielsen M.R."/>
            <person name="Sondergaard T.E."/>
            <person name="Sorensen J.L."/>
            <person name="Fitzpatrick D.A."/>
            <person name="Frisvad J.C."/>
            <person name="Nielsen K.L."/>
        </authorList>
    </citation>
    <scope>NUCLEOTIDE SEQUENCE</scope>
    <source>
        <strain evidence="11">IBT 17514</strain>
    </source>
</reference>
<dbReference type="SMART" id="SM00321">
    <property type="entry name" value="WSC"/>
    <property type="match status" value="1"/>
</dbReference>
<dbReference type="GO" id="GO:0005886">
    <property type="term" value="C:plasma membrane"/>
    <property type="evidence" value="ECO:0007669"/>
    <property type="project" value="TreeGrafter"/>
</dbReference>
<dbReference type="Gene3D" id="1.20.5.510">
    <property type="entry name" value="Single helix bin"/>
    <property type="match status" value="1"/>
</dbReference>
<reference evidence="11" key="2">
    <citation type="submission" date="2023-01" db="EMBL/GenBank/DDBJ databases">
        <authorList>
            <person name="Petersen C."/>
        </authorList>
    </citation>
    <scope>NUCLEOTIDE SEQUENCE</scope>
    <source>
        <strain evidence="11">IBT 17514</strain>
    </source>
</reference>
<keyword evidence="2 8" id="KW-0812">Transmembrane</keyword>
<dbReference type="PANTHER" id="PTHR24269">
    <property type="entry name" value="KREMEN PROTEIN"/>
    <property type="match status" value="1"/>
</dbReference>
<evidence type="ECO:0000313" key="11">
    <source>
        <dbReference type="EMBL" id="KAJ5732601.1"/>
    </source>
</evidence>
<evidence type="ECO:0000256" key="4">
    <source>
        <dbReference type="ARBA" id="ARBA00022989"/>
    </source>
</evidence>
<evidence type="ECO:0000259" key="10">
    <source>
        <dbReference type="PROSITE" id="PS51212"/>
    </source>
</evidence>
<keyword evidence="5 8" id="KW-0472">Membrane</keyword>
<protein>
    <recommendedName>
        <fullName evidence="10">WSC domain-containing protein</fullName>
    </recommendedName>
</protein>
<comment type="caution">
    <text evidence="11">The sequence shown here is derived from an EMBL/GenBank/DDBJ whole genome shotgun (WGS) entry which is preliminary data.</text>
</comment>